<comment type="caution">
    <text evidence="1">The sequence shown here is derived from an EMBL/GenBank/DDBJ whole genome shotgun (WGS) entry which is preliminary data.</text>
</comment>
<feature type="non-terminal residue" evidence="1">
    <location>
        <position position="265"/>
    </location>
</feature>
<dbReference type="Proteomes" id="UP000789702">
    <property type="component" value="Unassembled WGS sequence"/>
</dbReference>
<protein>
    <submittedName>
        <fullName evidence="1">13646_t:CDS:1</fullName>
    </submittedName>
</protein>
<name>A0ACA9Q2G4_9GLOM</name>
<gene>
    <name evidence="1" type="ORF">DHETER_LOCUS13577</name>
</gene>
<reference evidence="1" key="1">
    <citation type="submission" date="2021-06" db="EMBL/GenBank/DDBJ databases">
        <authorList>
            <person name="Kallberg Y."/>
            <person name="Tangrot J."/>
            <person name="Rosling A."/>
        </authorList>
    </citation>
    <scope>NUCLEOTIDE SEQUENCE</scope>
    <source>
        <strain evidence="1">IL203A</strain>
    </source>
</reference>
<sequence>RDTANKADLEARLEVLKDLLKNYDDPGIILDVVVFFDGSDWRVVIDVDKSCDLRGAPLLTDYRKERQYHTFSKEDKMNFSVNIYEEGNIVSIVTTSHDHGTHVAAISAAYHPDEPILNGVAPGAQIVSLKIGDTRLDGMETGAGLARAAISLVETKCDLANMSFGEATAVPNYGHFIELIRDEVVGKHGCIFISSAGNNGPALSTNGAPGGTSSDVIGVGAYVSHSMIQAEYGLLESVPERAYTWSSQGPNTDGDIGVTIYAPGG</sequence>
<evidence type="ECO:0000313" key="2">
    <source>
        <dbReference type="Proteomes" id="UP000789702"/>
    </source>
</evidence>
<organism evidence="1 2">
    <name type="scientific">Dentiscutata heterogama</name>
    <dbReference type="NCBI Taxonomy" id="1316150"/>
    <lineage>
        <taxon>Eukaryota</taxon>
        <taxon>Fungi</taxon>
        <taxon>Fungi incertae sedis</taxon>
        <taxon>Mucoromycota</taxon>
        <taxon>Glomeromycotina</taxon>
        <taxon>Glomeromycetes</taxon>
        <taxon>Diversisporales</taxon>
        <taxon>Gigasporaceae</taxon>
        <taxon>Dentiscutata</taxon>
    </lineage>
</organism>
<feature type="non-terminal residue" evidence="1">
    <location>
        <position position="1"/>
    </location>
</feature>
<keyword evidence="2" id="KW-1185">Reference proteome</keyword>
<evidence type="ECO:0000313" key="1">
    <source>
        <dbReference type="EMBL" id="CAG8733273.1"/>
    </source>
</evidence>
<accession>A0ACA9Q2G4</accession>
<dbReference type="EMBL" id="CAJVPU010037765">
    <property type="protein sequence ID" value="CAG8733273.1"/>
    <property type="molecule type" value="Genomic_DNA"/>
</dbReference>
<proteinExistence type="predicted"/>